<dbReference type="EMBL" id="JACMSC010000012">
    <property type="protein sequence ID" value="KAG6496206.1"/>
    <property type="molecule type" value="Genomic_DNA"/>
</dbReference>
<feature type="compositionally biased region" description="Polar residues" evidence="1">
    <location>
        <begin position="123"/>
        <end position="132"/>
    </location>
</feature>
<name>A0A8J5FXU2_ZINOF</name>
<keyword evidence="3" id="KW-1185">Reference proteome</keyword>
<evidence type="ECO:0000256" key="1">
    <source>
        <dbReference type="SAM" id="MobiDB-lite"/>
    </source>
</evidence>
<sequence length="336" mass="35751">MEGRSKVRGGNRVRITAYLRRKGGCLEDGGGDRNGSDEESGAEELIRFAGGKLYQSNAAALLQFIPRNSGTPTVAVVRQMPTAWIKSMHCKSNALDDVVYPSRSSYSDKKSLLSSVSCGNSSRAVQDSVTRSSMKKPKSEPKRSPARSCPTPAPAIVLPGHFPSLSELPRGHSSRRVVEIIFTSSWSPDAAFPGEIEMLFRVRNPARTVTRFEEHRAAVRARSGASDSRCAADGNEMMQFRCGAVVGDAAAAVAWSSAERKADGVRTFAGSGGAHESGLGSGGAGGRRAMLVCRVIAGCVRSELSPDADSVSLGNGELVVFDPRAVLPCFLIIYKL</sequence>
<accession>A0A8J5FXU2</accession>
<organism evidence="2 3">
    <name type="scientific">Zingiber officinale</name>
    <name type="common">Ginger</name>
    <name type="synonym">Amomum zingiber</name>
    <dbReference type="NCBI Taxonomy" id="94328"/>
    <lineage>
        <taxon>Eukaryota</taxon>
        <taxon>Viridiplantae</taxon>
        <taxon>Streptophyta</taxon>
        <taxon>Embryophyta</taxon>
        <taxon>Tracheophyta</taxon>
        <taxon>Spermatophyta</taxon>
        <taxon>Magnoliopsida</taxon>
        <taxon>Liliopsida</taxon>
        <taxon>Zingiberales</taxon>
        <taxon>Zingiberaceae</taxon>
        <taxon>Zingiber</taxon>
    </lineage>
</organism>
<feature type="region of interest" description="Disordered" evidence="1">
    <location>
        <begin position="117"/>
        <end position="150"/>
    </location>
</feature>
<dbReference type="AlphaFoldDB" id="A0A8J5FXU2"/>
<reference evidence="2 3" key="1">
    <citation type="submission" date="2020-08" db="EMBL/GenBank/DDBJ databases">
        <title>Plant Genome Project.</title>
        <authorList>
            <person name="Zhang R.-G."/>
        </authorList>
    </citation>
    <scope>NUCLEOTIDE SEQUENCE [LARGE SCALE GENOMIC DNA]</scope>
    <source>
        <tissue evidence="2">Rhizome</tissue>
    </source>
</reference>
<gene>
    <name evidence="2" type="ORF">ZIOFF_044054</name>
</gene>
<dbReference type="PANTHER" id="PTHR31681">
    <property type="entry name" value="C2H2-LIKE ZINC FINGER PROTEIN"/>
    <property type="match status" value="1"/>
</dbReference>
<dbReference type="PANTHER" id="PTHR31681:SF47">
    <property type="entry name" value="SULFATED SURFACE-LIKE GLYCOPROTEIN"/>
    <property type="match status" value="1"/>
</dbReference>
<comment type="caution">
    <text evidence="2">The sequence shown here is derived from an EMBL/GenBank/DDBJ whole genome shotgun (WGS) entry which is preliminary data.</text>
</comment>
<proteinExistence type="predicted"/>
<dbReference type="SUPFAM" id="SSF56399">
    <property type="entry name" value="ADP-ribosylation"/>
    <property type="match status" value="1"/>
</dbReference>
<dbReference type="Proteomes" id="UP000734854">
    <property type="component" value="Unassembled WGS sequence"/>
</dbReference>
<evidence type="ECO:0000313" key="3">
    <source>
        <dbReference type="Proteomes" id="UP000734854"/>
    </source>
</evidence>
<evidence type="ECO:0000313" key="2">
    <source>
        <dbReference type="EMBL" id="KAG6496206.1"/>
    </source>
</evidence>
<protein>
    <submittedName>
        <fullName evidence="2">Uncharacterized protein</fullName>
    </submittedName>
</protein>